<organism evidence="1 2">
    <name type="scientific">Taxus chinensis</name>
    <name type="common">Chinese yew</name>
    <name type="synonym">Taxus wallichiana var. chinensis</name>
    <dbReference type="NCBI Taxonomy" id="29808"/>
    <lineage>
        <taxon>Eukaryota</taxon>
        <taxon>Viridiplantae</taxon>
        <taxon>Streptophyta</taxon>
        <taxon>Embryophyta</taxon>
        <taxon>Tracheophyta</taxon>
        <taxon>Spermatophyta</taxon>
        <taxon>Pinopsida</taxon>
        <taxon>Pinidae</taxon>
        <taxon>Conifers II</taxon>
        <taxon>Cupressales</taxon>
        <taxon>Taxaceae</taxon>
        <taxon>Taxus</taxon>
    </lineage>
</organism>
<protein>
    <submittedName>
        <fullName evidence="1">Uncharacterized protein</fullName>
    </submittedName>
</protein>
<sequence length="98" mass="10998">GTGTSFMYYNPKHSKISVCDKRKSFKGFLFGHEWTVQQKENVADTAYQAQILQQTFKSDLVSEVPNVSFQLGNVALKGSINILIAGESTFRQHLAKKN</sequence>
<feature type="non-terminal residue" evidence="1">
    <location>
        <position position="1"/>
    </location>
</feature>
<reference evidence="1 2" key="1">
    <citation type="journal article" date="2021" name="Nat. Plants">
        <title>The Taxus genome provides insights into paclitaxel biosynthesis.</title>
        <authorList>
            <person name="Xiong X."/>
            <person name="Gou J."/>
            <person name="Liao Q."/>
            <person name="Li Y."/>
            <person name="Zhou Q."/>
            <person name="Bi G."/>
            <person name="Li C."/>
            <person name="Du R."/>
            <person name="Wang X."/>
            <person name="Sun T."/>
            <person name="Guo L."/>
            <person name="Liang H."/>
            <person name="Lu P."/>
            <person name="Wu Y."/>
            <person name="Zhang Z."/>
            <person name="Ro D.K."/>
            <person name="Shang Y."/>
            <person name="Huang S."/>
            <person name="Yan J."/>
        </authorList>
    </citation>
    <scope>NUCLEOTIDE SEQUENCE [LARGE SCALE GENOMIC DNA]</scope>
    <source>
        <strain evidence="1">Ta-2019</strain>
    </source>
</reference>
<gene>
    <name evidence="1" type="ORF">KI387_029950</name>
</gene>
<proteinExistence type="predicted"/>
<keyword evidence="2" id="KW-1185">Reference proteome</keyword>
<feature type="non-terminal residue" evidence="1">
    <location>
        <position position="98"/>
    </location>
</feature>
<dbReference type="Proteomes" id="UP000824469">
    <property type="component" value="Unassembled WGS sequence"/>
</dbReference>
<dbReference type="AlphaFoldDB" id="A0AA38FD66"/>
<name>A0AA38FD66_TAXCH</name>
<dbReference type="EMBL" id="JAHRHJ020000010">
    <property type="protein sequence ID" value="KAH9298268.1"/>
    <property type="molecule type" value="Genomic_DNA"/>
</dbReference>
<comment type="caution">
    <text evidence="1">The sequence shown here is derived from an EMBL/GenBank/DDBJ whole genome shotgun (WGS) entry which is preliminary data.</text>
</comment>
<accession>A0AA38FD66</accession>
<evidence type="ECO:0000313" key="2">
    <source>
        <dbReference type="Proteomes" id="UP000824469"/>
    </source>
</evidence>
<evidence type="ECO:0000313" key="1">
    <source>
        <dbReference type="EMBL" id="KAH9298268.1"/>
    </source>
</evidence>